<organism evidence="1 2">
    <name type="scientific">Colletotrichum phormii</name>
    <dbReference type="NCBI Taxonomy" id="359342"/>
    <lineage>
        <taxon>Eukaryota</taxon>
        <taxon>Fungi</taxon>
        <taxon>Dikarya</taxon>
        <taxon>Ascomycota</taxon>
        <taxon>Pezizomycotina</taxon>
        <taxon>Sordariomycetes</taxon>
        <taxon>Hypocreomycetidae</taxon>
        <taxon>Glomerellales</taxon>
        <taxon>Glomerellaceae</taxon>
        <taxon>Colletotrichum</taxon>
        <taxon>Colletotrichum acutatum species complex</taxon>
    </lineage>
</organism>
<dbReference type="EMBL" id="JAHMHQ010000014">
    <property type="protein sequence ID" value="KAK1634617.1"/>
    <property type="molecule type" value="Genomic_DNA"/>
</dbReference>
<dbReference type="AlphaFoldDB" id="A0AAI9ZMA7"/>
<comment type="caution">
    <text evidence="1">The sequence shown here is derived from an EMBL/GenBank/DDBJ whole genome shotgun (WGS) entry which is preliminary data.</text>
</comment>
<proteinExistence type="predicted"/>
<reference evidence="1" key="1">
    <citation type="submission" date="2021-06" db="EMBL/GenBank/DDBJ databases">
        <title>Comparative genomics, transcriptomics and evolutionary studies reveal genomic signatures of adaptation to plant cell wall in hemibiotrophic fungi.</title>
        <authorList>
            <consortium name="DOE Joint Genome Institute"/>
            <person name="Baroncelli R."/>
            <person name="Diaz J.F."/>
            <person name="Benocci T."/>
            <person name="Peng M."/>
            <person name="Battaglia E."/>
            <person name="Haridas S."/>
            <person name="Andreopoulos W."/>
            <person name="Labutti K."/>
            <person name="Pangilinan J."/>
            <person name="Floch G.L."/>
            <person name="Makela M.R."/>
            <person name="Henrissat B."/>
            <person name="Grigoriev I.V."/>
            <person name="Crouch J.A."/>
            <person name="De Vries R.P."/>
            <person name="Sukno S.A."/>
            <person name="Thon M.R."/>
        </authorList>
    </citation>
    <scope>NUCLEOTIDE SEQUENCE</scope>
    <source>
        <strain evidence="1">CBS 102054</strain>
    </source>
</reference>
<sequence length="55" mass="6387">MSRCPHFRYGTEPGVGLIIWVSRKRNEDERVAEERQRDTVGLALAWRTGWAQSVD</sequence>
<name>A0AAI9ZMA7_9PEZI</name>
<dbReference type="RefSeq" id="XP_060443224.1">
    <property type="nucleotide sequence ID" value="XM_060590694.1"/>
</dbReference>
<keyword evidence="2" id="KW-1185">Reference proteome</keyword>
<evidence type="ECO:0000313" key="1">
    <source>
        <dbReference type="EMBL" id="KAK1634617.1"/>
    </source>
</evidence>
<dbReference type="GeneID" id="85475556"/>
<dbReference type="Proteomes" id="UP001243989">
    <property type="component" value="Unassembled WGS sequence"/>
</dbReference>
<evidence type="ECO:0000313" key="2">
    <source>
        <dbReference type="Proteomes" id="UP001243989"/>
    </source>
</evidence>
<accession>A0AAI9ZMA7</accession>
<protein>
    <submittedName>
        <fullName evidence="1">Uncharacterized protein</fullName>
    </submittedName>
</protein>
<gene>
    <name evidence="1" type="ORF">BDP81DRAFT_431634</name>
</gene>